<name>A0A182VUN7_9DIPT</name>
<keyword evidence="2" id="KW-1185">Reference proteome</keyword>
<reference evidence="2" key="1">
    <citation type="submission" date="2013-03" db="EMBL/GenBank/DDBJ databases">
        <title>The Genome Sequence of Anopheles minimus MINIMUS1.</title>
        <authorList>
            <consortium name="The Broad Institute Genomics Platform"/>
            <person name="Neafsey D.E."/>
            <person name="Walton C."/>
            <person name="Walker B."/>
            <person name="Young S.K."/>
            <person name="Zeng Q."/>
            <person name="Gargeya S."/>
            <person name="Fitzgerald M."/>
            <person name="Haas B."/>
            <person name="Abouelleil A."/>
            <person name="Allen A.W."/>
            <person name="Alvarado L."/>
            <person name="Arachchi H.M."/>
            <person name="Berlin A.M."/>
            <person name="Chapman S.B."/>
            <person name="Gainer-Dewar J."/>
            <person name="Goldberg J."/>
            <person name="Griggs A."/>
            <person name="Gujja S."/>
            <person name="Hansen M."/>
            <person name="Howarth C."/>
            <person name="Imamovic A."/>
            <person name="Ireland A."/>
            <person name="Larimer J."/>
            <person name="McCowan C."/>
            <person name="Murphy C."/>
            <person name="Pearson M."/>
            <person name="Poon T.W."/>
            <person name="Priest M."/>
            <person name="Roberts A."/>
            <person name="Saif S."/>
            <person name="Shea T."/>
            <person name="Sisk P."/>
            <person name="Sykes S."/>
            <person name="Wortman J."/>
            <person name="Nusbaum C."/>
            <person name="Birren B."/>
        </authorList>
    </citation>
    <scope>NUCLEOTIDE SEQUENCE [LARGE SCALE GENOMIC DNA]</scope>
    <source>
        <strain evidence="2">MINIMUS1</strain>
    </source>
</reference>
<dbReference type="VEuPathDB" id="VectorBase:AMIN001780"/>
<protein>
    <submittedName>
        <fullName evidence="1">Uncharacterized protein</fullName>
    </submittedName>
</protein>
<reference evidence="1" key="2">
    <citation type="submission" date="2020-05" db="UniProtKB">
        <authorList>
            <consortium name="EnsemblMetazoa"/>
        </authorList>
    </citation>
    <scope>IDENTIFICATION</scope>
    <source>
        <strain evidence="1">MINIMUS1</strain>
    </source>
</reference>
<organism evidence="1 2">
    <name type="scientific">Anopheles minimus</name>
    <dbReference type="NCBI Taxonomy" id="112268"/>
    <lineage>
        <taxon>Eukaryota</taxon>
        <taxon>Metazoa</taxon>
        <taxon>Ecdysozoa</taxon>
        <taxon>Arthropoda</taxon>
        <taxon>Hexapoda</taxon>
        <taxon>Insecta</taxon>
        <taxon>Pterygota</taxon>
        <taxon>Neoptera</taxon>
        <taxon>Endopterygota</taxon>
        <taxon>Diptera</taxon>
        <taxon>Nematocera</taxon>
        <taxon>Culicoidea</taxon>
        <taxon>Culicidae</taxon>
        <taxon>Anophelinae</taxon>
        <taxon>Anopheles</taxon>
    </lineage>
</organism>
<accession>A0A182VUN7</accession>
<evidence type="ECO:0000313" key="1">
    <source>
        <dbReference type="EnsemblMetazoa" id="AMIN001780-PA"/>
    </source>
</evidence>
<evidence type="ECO:0000313" key="2">
    <source>
        <dbReference type="Proteomes" id="UP000075920"/>
    </source>
</evidence>
<dbReference type="Proteomes" id="UP000075920">
    <property type="component" value="Unassembled WGS sequence"/>
</dbReference>
<sequence>MRTRRRALWADCFVRVVFNFYAANEANGAFILRLLLAQRRTQRRQYLSARAITHYTSEFPSGENKCENKRM</sequence>
<dbReference type="AlphaFoldDB" id="A0A182VUN7"/>
<proteinExistence type="predicted"/>
<dbReference type="EnsemblMetazoa" id="AMIN001780-RA">
    <property type="protein sequence ID" value="AMIN001780-PA"/>
    <property type="gene ID" value="AMIN001780"/>
</dbReference>